<accession>D1C9C6</accession>
<dbReference type="KEGG" id="sti:Sthe_3016"/>
<evidence type="ECO:0000313" key="1">
    <source>
        <dbReference type="EMBL" id="ACZ40419.1"/>
    </source>
</evidence>
<dbReference type="eggNOG" id="ENOG5032UFX">
    <property type="taxonomic scope" value="Bacteria"/>
</dbReference>
<dbReference type="PANTHER" id="PTHR38471:SF2">
    <property type="entry name" value="FOUR HELIX BUNDLE PROTEIN"/>
    <property type="match status" value="1"/>
</dbReference>
<name>D1C9C6_SPHTD</name>
<dbReference type="SUPFAM" id="SSF158446">
    <property type="entry name" value="IVS-encoded protein-like"/>
    <property type="match status" value="1"/>
</dbReference>
<dbReference type="InterPro" id="IPR012657">
    <property type="entry name" value="23S_rRNA-intervening_sequence"/>
</dbReference>
<dbReference type="STRING" id="479434.Sthe_3016"/>
<keyword evidence="2" id="KW-1185">Reference proteome</keyword>
<dbReference type="NCBIfam" id="TIGR02436">
    <property type="entry name" value="four helix bundle protein"/>
    <property type="match status" value="1"/>
</dbReference>
<dbReference type="AlphaFoldDB" id="D1C9C6"/>
<gene>
    <name evidence="1" type="ordered locus">Sthe_3016</name>
</gene>
<dbReference type="InterPro" id="IPR036583">
    <property type="entry name" value="23S_rRNA_IVS_sf"/>
</dbReference>
<evidence type="ECO:0000313" key="2">
    <source>
        <dbReference type="Proteomes" id="UP000002027"/>
    </source>
</evidence>
<proteinExistence type="predicted"/>
<dbReference type="EMBL" id="CP001824">
    <property type="protein sequence ID" value="ACZ40419.1"/>
    <property type="molecule type" value="Genomic_DNA"/>
</dbReference>
<protein>
    <recommendedName>
        <fullName evidence="3">S23 ribosomal protein</fullName>
    </recommendedName>
</protein>
<dbReference type="PANTHER" id="PTHR38471">
    <property type="entry name" value="FOUR HELIX BUNDLE PROTEIN"/>
    <property type="match status" value="1"/>
</dbReference>
<organism evidence="1 2">
    <name type="scientific">Sphaerobacter thermophilus (strain ATCC 49802 / DSM 20745 / KCCM 41009 / NCIMB 13125 / S 6022)</name>
    <dbReference type="NCBI Taxonomy" id="479434"/>
    <lineage>
        <taxon>Bacteria</taxon>
        <taxon>Pseudomonadati</taxon>
        <taxon>Thermomicrobiota</taxon>
        <taxon>Thermomicrobia</taxon>
        <taxon>Sphaerobacterales</taxon>
        <taxon>Sphaerobacterineae</taxon>
        <taxon>Sphaerobacteraceae</taxon>
        <taxon>Sphaerobacter</taxon>
    </lineage>
</organism>
<dbReference type="InParanoid" id="D1C9C6"/>
<evidence type="ECO:0008006" key="3">
    <source>
        <dbReference type="Google" id="ProtNLM"/>
    </source>
</evidence>
<reference evidence="2" key="1">
    <citation type="submission" date="2009-11" db="EMBL/GenBank/DDBJ databases">
        <title>The complete chromosome 2 of Sphaerobacter thermophilus DSM 20745.</title>
        <authorList>
            <person name="Lucas S."/>
            <person name="Copeland A."/>
            <person name="Lapidus A."/>
            <person name="Glavina del Rio T."/>
            <person name="Dalin E."/>
            <person name="Tice H."/>
            <person name="Bruce D."/>
            <person name="Goodwin L."/>
            <person name="Pitluck S."/>
            <person name="Kyrpides N."/>
            <person name="Mavromatis K."/>
            <person name="Ivanova N."/>
            <person name="Mikhailova N."/>
            <person name="LaButti K.M."/>
            <person name="Clum A."/>
            <person name="Sun H.I."/>
            <person name="Brettin T."/>
            <person name="Detter J.C."/>
            <person name="Han C."/>
            <person name="Larimer F."/>
            <person name="Land M."/>
            <person name="Hauser L."/>
            <person name="Markowitz V."/>
            <person name="Cheng J.F."/>
            <person name="Hugenholtz P."/>
            <person name="Woyke T."/>
            <person name="Wu D."/>
            <person name="Steenblock K."/>
            <person name="Schneider S."/>
            <person name="Pukall R."/>
            <person name="Goeker M."/>
            <person name="Klenk H.P."/>
            <person name="Eisen J.A."/>
        </authorList>
    </citation>
    <scope>NUCLEOTIDE SEQUENCE [LARGE SCALE GENOMIC DNA]</scope>
    <source>
        <strain evidence="2">ATCC 49802 / DSM 20745 / S 6022</strain>
    </source>
</reference>
<dbReference type="HOGENOM" id="CLU_1694422_0_0_0"/>
<reference evidence="1 2" key="2">
    <citation type="journal article" date="2010" name="Stand. Genomic Sci.">
        <title>Complete genome sequence of Desulfohalobium retbaense type strain (HR(100)).</title>
        <authorList>
            <person name="Spring S."/>
            <person name="Nolan M."/>
            <person name="Lapidus A."/>
            <person name="Glavina Del Rio T."/>
            <person name="Copeland A."/>
            <person name="Tice H."/>
            <person name="Cheng J.F."/>
            <person name="Lucas S."/>
            <person name="Land M."/>
            <person name="Chen F."/>
            <person name="Bruce D."/>
            <person name="Goodwin L."/>
            <person name="Pitluck S."/>
            <person name="Ivanova N."/>
            <person name="Mavromatis K."/>
            <person name="Mikhailova N."/>
            <person name="Pati A."/>
            <person name="Chen A."/>
            <person name="Palaniappan K."/>
            <person name="Hauser L."/>
            <person name="Chang Y.J."/>
            <person name="Jeffries C.D."/>
            <person name="Munk C."/>
            <person name="Kiss H."/>
            <person name="Chain P."/>
            <person name="Han C."/>
            <person name="Brettin T."/>
            <person name="Detter J.C."/>
            <person name="Schuler E."/>
            <person name="Goker M."/>
            <person name="Rohde M."/>
            <person name="Bristow J."/>
            <person name="Eisen J.A."/>
            <person name="Markowitz V."/>
            <person name="Hugenholtz P."/>
            <person name="Kyrpides N.C."/>
            <person name="Klenk H.P."/>
        </authorList>
    </citation>
    <scope>NUCLEOTIDE SEQUENCE [LARGE SCALE GENOMIC DNA]</scope>
    <source>
        <strain evidence="2">ATCC 49802 / DSM 20745 / S 6022</strain>
    </source>
</reference>
<dbReference type="Pfam" id="PF05635">
    <property type="entry name" value="23S_rRNA_IVP"/>
    <property type="match status" value="1"/>
</dbReference>
<dbReference type="Proteomes" id="UP000002027">
    <property type="component" value="Chromosome 2"/>
</dbReference>
<sequence>MGDRRQVGTVPFEEWQRSVPRAIVADPLWRMEVYRLSLYAADIGWSDVTALTRDRRTLALSTQLYRSLGSISANIAEGYSRGSDRDRVRFYEYSLGSARESRDWYYKARHVLDHDVIHHRVDLMSQIIRSLLVIIPAQRGRAVHEDRAPYDADDL</sequence>
<dbReference type="Gene3D" id="1.20.1440.60">
    <property type="entry name" value="23S rRNA-intervening sequence"/>
    <property type="match status" value="1"/>
</dbReference>